<evidence type="ECO:0000313" key="3">
    <source>
        <dbReference type="EMBL" id="KAF2648515.1"/>
    </source>
</evidence>
<keyword evidence="2" id="KW-1133">Transmembrane helix</keyword>
<dbReference type="AlphaFoldDB" id="A0A6A6SKU8"/>
<feature type="region of interest" description="Disordered" evidence="1">
    <location>
        <begin position="352"/>
        <end position="375"/>
    </location>
</feature>
<sequence length="540" mass="59119">MFFRKLEGIVLVCIVEKSDVSRGALTIWQEFVPELEDVLGAGGGPGHVGLHDRFVQGEASDRIPKLDSDGIDIIPNSPSCVMHMVTCILDRDIYLHPQDSKNLLDSIVTEPLVVRHPFYAVETDPTVCTPHGIGDYKPEKKITTDVAFYYLDIFEHQANNGAFHTRIRKLLADLAHSATTTITAFAFATWHSIFGTLLLVGCMRSLVSLLSVFIIAFFAKCRSFMQFCLAAVELVHENHRRIQALESGQATLLVRVDGQDHAIRNAVNHNTSLGQRISFVRQDMSFMASGQGKLRRDITALQKKREPAHPDTTAAWLSVNRKLHGLVMEYGSAYIDLDSRLEKVEALMKKDASVGTDRSASVPASAAPKDPELDDEDLATFGGILETMAKFKAFMKKAEDADASPSPSAPALDAAKLHQQVDDNTAAVDTMRTQLDRFRALAESVRKYRPSHAQFANTYAERIQGLADDDAYGHLAEFIDFVGMDVNNLRQRVAIVAPATLPMGAGAPPVGGRYGGFAPGGYPAPPAYGGYYGPQGYGPR</sequence>
<name>A0A6A6SKU8_9PLEO</name>
<keyword evidence="2" id="KW-0812">Transmembrane</keyword>
<organism evidence="3 4">
    <name type="scientific">Lophiostoma macrostomum CBS 122681</name>
    <dbReference type="NCBI Taxonomy" id="1314788"/>
    <lineage>
        <taxon>Eukaryota</taxon>
        <taxon>Fungi</taxon>
        <taxon>Dikarya</taxon>
        <taxon>Ascomycota</taxon>
        <taxon>Pezizomycotina</taxon>
        <taxon>Dothideomycetes</taxon>
        <taxon>Pleosporomycetidae</taxon>
        <taxon>Pleosporales</taxon>
        <taxon>Lophiostomataceae</taxon>
        <taxon>Lophiostoma</taxon>
    </lineage>
</organism>
<dbReference type="EMBL" id="MU004534">
    <property type="protein sequence ID" value="KAF2648515.1"/>
    <property type="molecule type" value="Genomic_DNA"/>
</dbReference>
<proteinExistence type="predicted"/>
<keyword evidence="4" id="KW-1185">Reference proteome</keyword>
<gene>
    <name evidence="3" type="ORF">K491DRAFT_784011</name>
</gene>
<dbReference type="Proteomes" id="UP000799324">
    <property type="component" value="Unassembled WGS sequence"/>
</dbReference>
<protein>
    <submittedName>
        <fullName evidence="3">Uncharacterized protein</fullName>
    </submittedName>
</protein>
<accession>A0A6A6SKU8</accession>
<keyword evidence="2" id="KW-0472">Membrane</keyword>
<evidence type="ECO:0000256" key="1">
    <source>
        <dbReference type="SAM" id="MobiDB-lite"/>
    </source>
</evidence>
<evidence type="ECO:0000256" key="2">
    <source>
        <dbReference type="SAM" id="Phobius"/>
    </source>
</evidence>
<reference evidence="3" key="1">
    <citation type="journal article" date="2020" name="Stud. Mycol.">
        <title>101 Dothideomycetes genomes: a test case for predicting lifestyles and emergence of pathogens.</title>
        <authorList>
            <person name="Haridas S."/>
            <person name="Albert R."/>
            <person name="Binder M."/>
            <person name="Bloem J."/>
            <person name="Labutti K."/>
            <person name="Salamov A."/>
            <person name="Andreopoulos B."/>
            <person name="Baker S."/>
            <person name="Barry K."/>
            <person name="Bills G."/>
            <person name="Bluhm B."/>
            <person name="Cannon C."/>
            <person name="Castanera R."/>
            <person name="Culley D."/>
            <person name="Daum C."/>
            <person name="Ezra D."/>
            <person name="Gonzalez J."/>
            <person name="Henrissat B."/>
            <person name="Kuo A."/>
            <person name="Liang C."/>
            <person name="Lipzen A."/>
            <person name="Lutzoni F."/>
            <person name="Magnuson J."/>
            <person name="Mondo S."/>
            <person name="Nolan M."/>
            <person name="Ohm R."/>
            <person name="Pangilinan J."/>
            <person name="Park H.-J."/>
            <person name="Ramirez L."/>
            <person name="Alfaro M."/>
            <person name="Sun H."/>
            <person name="Tritt A."/>
            <person name="Yoshinaga Y."/>
            <person name="Zwiers L.-H."/>
            <person name="Turgeon B."/>
            <person name="Goodwin S."/>
            <person name="Spatafora J."/>
            <person name="Crous P."/>
            <person name="Grigoriev I."/>
        </authorList>
    </citation>
    <scope>NUCLEOTIDE SEQUENCE</scope>
    <source>
        <strain evidence="3">CBS 122681</strain>
    </source>
</reference>
<feature type="transmembrane region" description="Helical" evidence="2">
    <location>
        <begin position="196"/>
        <end position="219"/>
    </location>
</feature>
<evidence type="ECO:0000313" key="4">
    <source>
        <dbReference type="Proteomes" id="UP000799324"/>
    </source>
</evidence>